<keyword evidence="11" id="KW-1185">Reference proteome</keyword>
<dbReference type="SUPFAM" id="SSF161098">
    <property type="entry name" value="MetI-like"/>
    <property type="match status" value="1"/>
</dbReference>
<dbReference type="EMBL" id="JBHRSP010000003">
    <property type="protein sequence ID" value="MFC3072022.1"/>
    <property type="molecule type" value="Genomic_DNA"/>
</dbReference>
<dbReference type="Proteomes" id="UP001595377">
    <property type="component" value="Unassembled WGS sequence"/>
</dbReference>
<feature type="transmembrane region" description="Helical" evidence="7">
    <location>
        <begin position="292"/>
        <end position="309"/>
    </location>
</feature>
<feature type="transmembrane region" description="Helical" evidence="7">
    <location>
        <begin position="431"/>
        <end position="454"/>
    </location>
</feature>
<comment type="subcellular location">
    <subcellularLocation>
        <location evidence="1 7">Cell membrane</location>
        <topology evidence="1 7">Multi-pass membrane protein</topology>
    </subcellularLocation>
</comment>
<dbReference type="InterPro" id="IPR035906">
    <property type="entry name" value="MetI-like_sf"/>
</dbReference>
<dbReference type="Pfam" id="PF00528">
    <property type="entry name" value="BPD_transp_1"/>
    <property type="match status" value="1"/>
</dbReference>
<sequence length="497" mass="51637">MSDHSAWDEAVSRFAGINGSYYRRAFRRIGERRGYVPSFNVAAALFGPVWFGGRRLWSAFWPVLVADLLAAVLIAFALSGGASGEQGARADRLATLAATRLAEARTANDADPGSAMAKSLTRSAAALEQAAKDARQAAEDARSGASLIVAIGGGLLLLARLAAGGLADHIAERRFREWRLEGDAGKAGFSLLHAAGAAGLLAVFVPIVFLHFADRTLFDAVPSDPAWNSAAAARLNAGVAAVSGAASPVAGRLTAAIDAMLGLMEGILTGTPWPVVMAVILALAWQLAGFRVFLLTFVAVSYLAILGYWEKSMQTVALLGTAALISVAIGIPLGVLCGYNRRVAAVMRPLLDFMQTMPAFVYLIPVIALFGIGKPSGIIATVIFGIPPVVRLTALGIASVPAAVREAAVAFGASRTFILFRIDLPTAAPSIMAGVSQTILMCLSMVVIAALIGAKGLGEDVLHALQYAAQGQGLLAGLAILLCAIVLDRIVQGRQSP</sequence>
<feature type="transmembrane region" description="Helical" evidence="7">
    <location>
        <begin position="360"/>
        <end position="386"/>
    </location>
</feature>
<evidence type="ECO:0000256" key="7">
    <source>
        <dbReference type="RuleBase" id="RU363032"/>
    </source>
</evidence>
<keyword evidence="8" id="KW-0175">Coiled coil</keyword>
<keyword evidence="4 7" id="KW-0812">Transmembrane</keyword>
<evidence type="ECO:0000256" key="8">
    <source>
        <dbReference type="SAM" id="Coils"/>
    </source>
</evidence>
<feature type="transmembrane region" description="Helical" evidence="7">
    <location>
        <begin position="266"/>
        <end position="285"/>
    </location>
</feature>
<feature type="transmembrane region" description="Helical" evidence="7">
    <location>
        <begin position="59"/>
        <end position="79"/>
    </location>
</feature>
<dbReference type="InterPro" id="IPR000515">
    <property type="entry name" value="MetI-like"/>
</dbReference>
<evidence type="ECO:0000256" key="5">
    <source>
        <dbReference type="ARBA" id="ARBA00022989"/>
    </source>
</evidence>
<evidence type="ECO:0000256" key="1">
    <source>
        <dbReference type="ARBA" id="ARBA00004651"/>
    </source>
</evidence>
<reference evidence="11" key="1">
    <citation type="journal article" date="2019" name="Int. J. Syst. Evol. Microbiol.">
        <title>The Global Catalogue of Microorganisms (GCM) 10K type strain sequencing project: providing services to taxonomists for standard genome sequencing and annotation.</title>
        <authorList>
            <consortium name="The Broad Institute Genomics Platform"/>
            <consortium name="The Broad Institute Genome Sequencing Center for Infectious Disease"/>
            <person name="Wu L."/>
            <person name="Ma J."/>
        </authorList>
    </citation>
    <scope>NUCLEOTIDE SEQUENCE [LARGE SCALE GENOMIC DNA]</scope>
    <source>
        <strain evidence="11">KCTC 52677</strain>
    </source>
</reference>
<feature type="transmembrane region" description="Helical" evidence="7">
    <location>
        <begin position="392"/>
        <end position="411"/>
    </location>
</feature>
<feature type="coiled-coil region" evidence="8">
    <location>
        <begin position="117"/>
        <end position="144"/>
    </location>
</feature>
<evidence type="ECO:0000256" key="3">
    <source>
        <dbReference type="ARBA" id="ARBA00022475"/>
    </source>
</evidence>
<name>A0ABV7DCK9_9HYPH</name>
<accession>A0ABV7DCK9</accession>
<dbReference type="PANTHER" id="PTHR47737:SF1">
    <property type="entry name" value="GLYCINE BETAINE_PROLINE BETAINE TRANSPORT SYSTEM PERMEASE PROTEIN PROW"/>
    <property type="match status" value="1"/>
</dbReference>
<feature type="transmembrane region" description="Helical" evidence="7">
    <location>
        <begin position="474"/>
        <end position="491"/>
    </location>
</feature>
<feature type="transmembrane region" description="Helical" evidence="7">
    <location>
        <begin position="34"/>
        <end position="53"/>
    </location>
</feature>
<gene>
    <name evidence="10" type="ORF">ACFOHH_02770</name>
</gene>
<evidence type="ECO:0000313" key="10">
    <source>
        <dbReference type="EMBL" id="MFC3072022.1"/>
    </source>
</evidence>
<dbReference type="PANTHER" id="PTHR47737">
    <property type="entry name" value="GLYCINE BETAINE/PROLINE BETAINE TRANSPORT SYSTEM PERMEASE PROTEIN PROW"/>
    <property type="match status" value="1"/>
</dbReference>
<feature type="domain" description="ABC transmembrane type-1" evidence="9">
    <location>
        <begin position="312"/>
        <end position="491"/>
    </location>
</feature>
<feature type="transmembrane region" description="Helical" evidence="7">
    <location>
        <begin position="315"/>
        <end position="339"/>
    </location>
</feature>
<dbReference type="Pfam" id="PF10947">
    <property type="entry name" value="DUF2628"/>
    <property type="match status" value="1"/>
</dbReference>
<dbReference type="PROSITE" id="PS50928">
    <property type="entry name" value="ABC_TM1"/>
    <property type="match status" value="1"/>
</dbReference>
<comment type="caution">
    <text evidence="10">The sequence shown here is derived from an EMBL/GenBank/DDBJ whole genome shotgun (WGS) entry which is preliminary data.</text>
</comment>
<dbReference type="InterPro" id="IPR024399">
    <property type="entry name" value="DUF2628"/>
</dbReference>
<dbReference type="RefSeq" id="WP_257315870.1">
    <property type="nucleotide sequence ID" value="NZ_JANFDG010000015.1"/>
</dbReference>
<evidence type="ECO:0000313" key="11">
    <source>
        <dbReference type="Proteomes" id="UP001595377"/>
    </source>
</evidence>
<evidence type="ECO:0000256" key="2">
    <source>
        <dbReference type="ARBA" id="ARBA00022448"/>
    </source>
</evidence>
<evidence type="ECO:0000256" key="4">
    <source>
        <dbReference type="ARBA" id="ARBA00022692"/>
    </source>
</evidence>
<feature type="transmembrane region" description="Helical" evidence="7">
    <location>
        <begin position="145"/>
        <end position="167"/>
    </location>
</feature>
<keyword evidence="3" id="KW-1003">Cell membrane</keyword>
<evidence type="ECO:0000259" key="9">
    <source>
        <dbReference type="PROSITE" id="PS50928"/>
    </source>
</evidence>
<comment type="similarity">
    <text evidence="7">Belongs to the binding-protein-dependent transport system permease family.</text>
</comment>
<dbReference type="CDD" id="cd06261">
    <property type="entry name" value="TM_PBP2"/>
    <property type="match status" value="1"/>
</dbReference>
<protein>
    <submittedName>
        <fullName evidence="10">ABC transporter permease</fullName>
    </submittedName>
</protein>
<feature type="transmembrane region" description="Helical" evidence="7">
    <location>
        <begin position="187"/>
        <end position="213"/>
    </location>
</feature>
<keyword evidence="2 7" id="KW-0813">Transport</keyword>
<organism evidence="10 11">
    <name type="scientific">Shinella pollutisoli</name>
    <dbReference type="NCBI Taxonomy" id="2250594"/>
    <lineage>
        <taxon>Bacteria</taxon>
        <taxon>Pseudomonadati</taxon>
        <taxon>Pseudomonadota</taxon>
        <taxon>Alphaproteobacteria</taxon>
        <taxon>Hyphomicrobiales</taxon>
        <taxon>Rhizobiaceae</taxon>
        <taxon>Shinella</taxon>
    </lineage>
</organism>
<keyword evidence="5 7" id="KW-1133">Transmembrane helix</keyword>
<keyword evidence="6 7" id="KW-0472">Membrane</keyword>
<dbReference type="Gene3D" id="1.10.3720.10">
    <property type="entry name" value="MetI-like"/>
    <property type="match status" value="1"/>
</dbReference>
<evidence type="ECO:0000256" key="6">
    <source>
        <dbReference type="ARBA" id="ARBA00023136"/>
    </source>
</evidence>
<proteinExistence type="inferred from homology"/>